<sequence length="709" mass="77183">MVPNDESPVKRIGIVGAGSMGSMMALGIAELGFDISVWDISPDNVKEALSRKPEDGKEGKNGKIDGYTDIAEFVDSLSSEEVKVLIFSITHGNAADEVIAKMGDHLGKGFIVLDGGNEHYRNTERRQRELSEKGVAWIGMGVSGGYQSARRGPSMSPGGDKAAVQKVLPILEKFAAKASSPEDTKQSPCVAYIGPGGSGHYVKMMHNGIENGMLSTLCEAWGIMKYCLGMSNGEIGKVLDRWNSQGSLRSTFLVQIGAEICQRKKTPKGDGEGEGRGEGGYVLDDVLDKVVQDDDSSEGTGFWSVMEAAYRRVTAPTIAAGQFLRYASGERAERLEVAKELQTPPPKTAEVQDKEAFIEELRKAVYASFVCSFCQGLELISKASRAEEWNVDLATCIRIWREGCIIQSSQIADMLEAALVAKQGKETSDIKLLKPVAQALQENYPALKKVVLKGTEWDAVIPSLSASLEYLKYDGSTALPTQFMEAEMDFFGAHAYDRPHVEGEDPGKAKKGAHHYEWRPAAPSNVKRDESRFHGAGQPWHEFHGFHSYLVTSSSRHDTIPNQPHSPAQQDGRRHGKPIPRDPDITRRRDDDPPRIPPQAGPAREPLVDVPDLPQPVDGRVDETHGGGVDATQPGPHRPARAQQRRPDAHGAVHEDEARGEDGDEADQGAGEAGLKFGPGNDWIRARPRRKSRGETHPSATMYLGGRAG</sequence>
<dbReference type="EC" id="1.1.1.44" evidence="3"/>
<dbReference type="GO" id="GO:0050661">
    <property type="term" value="F:NADP binding"/>
    <property type="evidence" value="ECO:0007669"/>
    <property type="project" value="InterPro"/>
</dbReference>
<reference evidence="10" key="1">
    <citation type="submission" date="2015-07" db="EMBL/GenBank/DDBJ databases">
        <authorList>
            <person name="Teixeira M.M."/>
            <person name="Souza R.C."/>
            <person name="Almeida L.G."/>
            <person name="Vicente V.A."/>
            <person name="de Hoog S."/>
            <person name="Bocca A.L."/>
            <person name="de Almeida S.R."/>
            <person name="Vasconcelos A.T."/>
            <person name="Felipe M.S."/>
        </authorList>
    </citation>
    <scope>NUCLEOTIDE SEQUENCE [LARGE SCALE GENOMIC DNA]</scope>
    <source>
        <strain evidence="10">KSF</strain>
    </source>
</reference>
<dbReference type="OrthoDB" id="434986at2759"/>
<keyword evidence="6" id="KW-0570">Pentose shunt</keyword>
<evidence type="ECO:0000256" key="5">
    <source>
        <dbReference type="ARBA" id="ARBA00023064"/>
    </source>
</evidence>
<dbReference type="FunFam" id="3.40.50.720:FF:000634">
    <property type="entry name" value="6-phosphogluconate dehydrogenase, decarboxylating"/>
    <property type="match status" value="1"/>
</dbReference>
<dbReference type="InterPro" id="IPR036291">
    <property type="entry name" value="NAD(P)-bd_dom_sf"/>
</dbReference>
<dbReference type="InterPro" id="IPR006115">
    <property type="entry name" value="6PGDH_NADP-bd"/>
</dbReference>
<dbReference type="Proteomes" id="UP000094526">
    <property type="component" value="Unassembled WGS sequence"/>
</dbReference>
<evidence type="ECO:0000256" key="4">
    <source>
        <dbReference type="ARBA" id="ARBA00023002"/>
    </source>
</evidence>
<evidence type="ECO:0000256" key="7">
    <source>
        <dbReference type="SAM" id="MobiDB-lite"/>
    </source>
</evidence>
<dbReference type="SMART" id="SM01350">
    <property type="entry name" value="6PGD"/>
    <property type="match status" value="1"/>
</dbReference>
<keyword evidence="4" id="KW-0560">Oxidoreductase</keyword>
<dbReference type="STRING" id="86049.A0A1C1CTU0"/>
<feature type="region of interest" description="Disordered" evidence="7">
    <location>
        <begin position="517"/>
        <end position="536"/>
    </location>
</feature>
<comment type="similarity">
    <text evidence="2">Belongs to the 6-phosphogluconate dehydrogenase family.</text>
</comment>
<dbReference type="UniPathway" id="UPA00115">
    <property type="reaction ID" value="UER00410"/>
</dbReference>
<comment type="caution">
    <text evidence="9">The sequence shown here is derived from an EMBL/GenBank/DDBJ whole genome shotgun (WGS) entry which is preliminary data.</text>
</comment>
<feature type="compositionally biased region" description="Basic and acidic residues" evidence="7">
    <location>
        <begin position="645"/>
        <end position="661"/>
    </location>
</feature>
<dbReference type="Pfam" id="PF00393">
    <property type="entry name" value="6PGD"/>
    <property type="match status" value="1"/>
</dbReference>
<keyword evidence="10" id="KW-1185">Reference proteome</keyword>
<dbReference type="VEuPathDB" id="FungiDB:G647_06225"/>
<protein>
    <recommendedName>
        <fullName evidence="3">phosphogluconate dehydrogenase (NADP(+)-dependent, decarboxylating)</fullName>
        <ecNumber evidence="3">1.1.1.44</ecNumber>
    </recommendedName>
</protein>
<feature type="region of interest" description="Disordered" evidence="7">
    <location>
        <begin position="554"/>
        <end position="709"/>
    </location>
</feature>
<comment type="pathway">
    <text evidence="1">Carbohydrate degradation; pentose phosphate pathway; D-ribulose 5-phosphate from D-glucose 6-phosphate (oxidative stage): step 3/3.</text>
</comment>
<feature type="compositionally biased region" description="Polar residues" evidence="7">
    <location>
        <begin position="554"/>
        <end position="569"/>
    </location>
</feature>
<evidence type="ECO:0000313" key="9">
    <source>
        <dbReference type="EMBL" id="OCT51902.1"/>
    </source>
</evidence>
<keyword evidence="5" id="KW-0311">Gluconate utilization</keyword>
<dbReference type="SUPFAM" id="SSF51735">
    <property type="entry name" value="NAD(P)-binding Rossmann-fold domains"/>
    <property type="match status" value="1"/>
</dbReference>
<accession>A0A1C1CTU0</accession>
<gene>
    <name evidence="9" type="ORF">CLCR_08055</name>
</gene>
<dbReference type="GO" id="GO:0006098">
    <property type="term" value="P:pentose-phosphate shunt"/>
    <property type="evidence" value="ECO:0007669"/>
    <property type="project" value="UniProtKB-UniPathway"/>
</dbReference>
<evidence type="ECO:0000256" key="3">
    <source>
        <dbReference type="ARBA" id="ARBA00013011"/>
    </source>
</evidence>
<dbReference type="Pfam" id="PF03446">
    <property type="entry name" value="NAD_binding_2"/>
    <property type="match status" value="1"/>
</dbReference>
<dbReference type="GO" id="GO:0019521">
    <property type="term" value="P:D-gluconate metabolic process"/>
    <property type="evidence" value="ECO:0007669"/>
    <property type="project" value="UniProtKB-KW"/>
</dbReference>
<dbReference type="VEuPathDB" id="FungiDB:CLCR_08055"/>
<evidence type="ECO:0000256" key="2">
    <source>
        <dbReference type="ARBA" id="ARBA00008419"/>
    </source>
</evidence>
<evidence type="ECO:0000256" key="1">
    <source>
        <dbReference type="ARBA" id="ARBA00004874"/>
    </source>
</evidence>
<dbReference type="InterPro" id="IPR008927">
    <property type="entry name" value="6-PGluconate_DH-like_C_sf"/>
</dbReference>
<organism evidence="9 10">
    <name type="scientific">Cladophialophora carrionii</name>
    <dbReference type="NCBI Taxonomy" id="86049"/>
    <lineage>
        <taxon>Eukaryota</taxon>
        <taxon>Fungi</taxon>
        <taxon>Dikarya</taxon>
        <taxon>Ascomycota</taxon>
        <taxon>Pezizomycotina</taxon>
        <taxon>Eurotiomycetes</taxon>
        <taxon>Chaetothyriomycetidae</taxon>
        <taxon>Chaetothyriales</taxon>
        <taxon>Herpotrichiellaceae</taxon>
        <taxon>Cladophialophora</taxon>
    </lineage>
</organism>
<dbReference type="AlphaFoldDB" id="A0A1C1CTU0"/>
<feature type="compositionally biased region" description="Low complexity" evidence="7">
    <location>
        <begin position="608"/>
        <end position="618"/>
    </location>
</feature>
<dbReference type="SUPFAM" id="SSF48179">
    <property type="entry name" value="6-phosphogluconate dehydrogenase C-terminal domain-like"/>
    <property type="match status" value="1"/>
</dbReference>
<evidence type="ECO:0000256" key="6">
    <source>
        <dbReference type="ARBA" id="ARBA00023126"/>
    </source>
</evidence>
<dbReference type="eggNOG" id="KOG2653">
    <property type="taxonomic scope" value="Eukaryota"/>
</dbReference>
<proteinExistence type="inferred from homology"/>
<dbReference type="InterPro" id="IPR013328">
    <property type="entry name" value="6PGD_dom2"/>
</dbReference>
<dbReference type="EMBL" id="LGRB01000009">
    <property type="protein sequence ID" value="OCT51902.1"/>
    <property type="molecule type" value="Genomic_DNA"/>
</dbReference>
<dbReference type="GO" id="GO:0004616">
    <property type="term" value="F:phosphogluconate dehydrogenase (decarboxylating) activity"/>
    <property type="evidence" value="ECO:0007669"/>
    <property type="project" value="UniProtKB-EC"/>
</dbReference>
<evidence type="ECO:0000313" key="10">
    <source>
        <dbReference type="Proteomes" id="UP000094526"/>
    </source>
</evidence>
<feature type="compositionally biased region" description="Basic and acidic residues" evidence="7">
    <location>
        <begin position="579"/>
        <end position="594"/>
    </location>
</feature>
<dbReference type="InterPro" id="IPR006183">
    <property type="entry name" value="Pgluconate_DH"/>
</dbReference>
<feature type="domain" description="6-phosphogluconate dehydrogenase C-terminal" evidence="8">
    <location>
        <begin position="199"/>
        <end position="519"/>
    </location>
</feature>
<evidence type="ECO:0000259" key="8">
    <source>
        <dbReference type="SMART" id="SM01350"/>
    </source>
</evidence>
<dbReference type="Gene3D" id="3.40.50.720">
    <property type="entry name" value="NAD(P)-binding Rossmann-like Domain"/>
    <property type="match status" value="1"/>
</dbReference>
<dbReference type="PANTHER" id="PTHR11811">
    <property type="entry name" value="6-PHOSPHOGLUCONATE DEHYDROGENASE"/>
    <property type="match status" value="1"/>
</dbReference>
<dbReference type="PRINTS" id="PR00076">
    <property type="entry name" value="6PGDHDRGNASE"/>
</dbReference>
<dbReference type="Gene3D" id="1.10.1040.10">
    <property type="entry name" value="N-(1-d-carboxylethyl)-l-norvaline Dehydrogenase, domain 2"/>
    <property type="match status" value="1"/>
</dbReference>
<dbReference type="InterPro" id="IPR006114">
    <property type="entry name" value="6PGDH_C"/>
</dbReference>
<name>A0A1C1CTU0_9EURO</name>